<evidence type="ECO:0000256" key="2">
    <source>
        <dbReference type="ARBA" id="ARBA00022676"/>
    </source>
</evidence>
<protein>
    <recommendedName>
        <fullName evidence="1">D-inositol 3-phosphate glycosyltransferase</fullName>
    </recommendedName>
</protein>
<evidence type="ECO:0000259" key="4">
    <source>
        <dbReference type="Pfam" id="PF00534"/>
    </source>
</evidence>
<reference evidence="6 7" key="1">
    <citation type="journal article" date="2014" name="Int. J. Syst. Evol. Microbiol.">
        <title>Complete genome sequence of Corynebacterium casei LMG S-19264T (=DSM 44701T), isolated from a smear-ripened cheese.</title>
        <authorList>
            <consortium name="US DOE Joint Genome Institute (JGI-PGF)"/>
            <person name="Walter F."/>
            <person name="Albersmeier A."/>
            <person name="Kalinowski J."/>
            <person name="Ruckert C."/>
        </authorList>
    </citation>
    <scope>NUCLEOTIDE SEQUENCE [LARGE SCALE GENOMIC DNA]</scope>
    <source>
        <strain evidence="6 7">NBRC 112289</strain>
    </source>
</reference>
<proteinExistence type="predicted"/>
<gene>
    <name evidence="6" type="ORF">GCM10025874_11990</name>
</gene>
<dbReference type="InterPro" id="IPR050194">
    <property type="entry name" value="Glycosyltransferase_grp1"/>
</dbReference>
<dbReference type="Proteomes" id="UP001157160">
    <property type="component" value="Unassembled WGS sequence"/>
</dbReference>
<dbReference type="SUPFAM" id="SSF53756">
    <property type="entry name" value="UDP-Glycosyltransferase/glycogen phosphorylase"/>
    <property type="match status" value="1"/>
</dbReference>
<dbReference type="AlphaFoldDB" id="A0AA37XB27"/>
<dbReference type="Pfam" id="PF00534">
    <property type="entry name" value="Glycos_transf_1"/>
    <property type="match status" value="1"/>
</dbReference>
<feature type="domain" description="Glycosyl transferase family 1" evidence="4">
    <location>
        <begin position="179"/>
        <end position="336"/>
    </location>
</feature>
<dbReference type="Pfam" id="PF13439">
    <property type="entry name" value="Glyco_transf_4"/>
    <property type="match status" value="1"/>
</dbReference>
<sequence length="367" mass="38614">MPVFGRKGSSVHVQEMLRAMRRLGHEPALYCARVGGEPPADLADVPVVERRIHGAAGAERERDTADAAAELALAAIADGCDLVYERYALFSEAAAVVARTADVPSVLEVNAPLVEEQARHRVLDDRAGAERATRASLQAASTAVCVSGPVEDWAREQGAPRTIVLPNGVDVDRFAPAAHAPTDRPTIAFVGTLKPWHGVDRLLEAAAGLPLRLLVVGDGPEGAALRERAERLDLEVEFTGAVEPSAIPELLARADVAAAPYPGGEEDYFSPLKVFEYLAAGLPVVASATGQLPILLRDGVTGVLVPPGDVEALRAALAELIDDPAARRRMGAAARAEAVREHDWRRVAQAALDAATGASAHPLEVAS</sequence>
<dbReference type="PANTHER" id="PTHR45947:SF3">
    <property type="entry name" value="SULFOQUINOVOSYL TRANSFERASE SQD2"/>
    <property type="match status" value="1"/>
</dbReference>
<keyword evidence="2" id="KW-0328">Glycosyltransferase</keyword>
<name>A0AA37XB27_9MICO</name>
<dbReference type="GO" id="GO:0016757">
    <property type="term" value="F:glycosyltransferase activity"/>
    <property type="evidence" value="ECO:0007669"/>
    <property type="project" value="UniProtKB-KW"/>
</dbReference>
<evidence type="ECO:0000259" key="5">
    <source>
        <dbReference type="Pfam" id="PF13439"/>
    </source>
</evidence>
<keyword evidence="3 6" id="KW-0808">Transferase</keyword>
<dbReference type="CDD" id="cd03801">
    <property type="entry name" value="GT4_PimA-like"/>
    <property type="match status" value="1"/>
</dbReference>
<dbReference type="Gene3D" id="3.40.50.2000">
    <property type="entry name" value="Glycogen Phosphorylase B"/>
    <property type="match status" value="2"/>
</dbReference>
<evidence type="ECO:0000256" key="3">
    <source>
        <dbReference type="ARBA" id="ARBA00022679"/>
    </source>
</evidence>
<dbReference type="PANTHER" id="PTHR45947">
    <property type="entry name" value="SULFOQUINOVOSYL TRANSFERASE SQD2"/>
    <property type="match status" value="1"/>
</dbReference>
<feature type="domain" description="Glycosyltransferase subfamily 4-like N-terminal" evidence="5">
    <location>
        <begin position="8"/>
        <end position="173"/>
    </location>
</feature>
<dbReference type="InterPro" id="IPR001296">
    <property type="entry name" value="Glyco_trans_1"/>
</dbReference>
<accession>A0AA37XB27</accession>
<dbReference type="InterPro" id="IPR028098">
    <property type="entry name" value="Glyco_trans_4-like_N"/>
</dbReference>
<organism evidence="6 7">
    <name type="scientific">Arenivirga flava</name>
    <dbReference type="NCBI Taxonomy" id="1930060"/>
    <lineage>
        <taxon>Bacteria</taxon>
        <taxon>Bacillati</taxon>
        <taxon>Actinomycetota</taxon>
        <taxon>Actinomycetes</taxon>
        <taxon>Micrococcales</taxon>
        <taxon>Microbacteriaceae</taxon>
        <taxon>Arenivirga</taxon>
    </lineage>
</organism>
<evidence type="ECO:0000313" key="7">
    <source>
        <dbReference type="Proteomes" id="UP001157160"/>
    </source>
</evidence>
<dbReference type="GO" id="GO:1901137">
    <property type="term" value="P:carbohydrate derivative biosynthetic process"/>
    <property type="evidence" value="ECO:0007669"/>
    <property type="project" value="UniProtKB-ARBA"/>
</dbReference>
<comment type="caution">
    <text evidence="6">The sequence shown here is derived from an EMBL/GenBank/DDBJ whole genome shotgun (WGS) entry which is preliminary data.</text>
</comment>
<dbReference type="EMBL" id="BSUL01000001">
    <property type="protein sequence ID" value="GMA27946.1"/>
    <property type="molecule type" value="Genomic_DNA"/>
</dbReference>
<keyword evidence="7" id="KW-1185">Reference proteome</keyword>
<evidence type="ECO:0000256" key="1">
    <source>
        <dbReference type="ARBA" id="ARBA00021292"/>
    </source>
</evidence>
<evidence type="ECO:0000313" key="6">
    <source>
        <dbReference type="EMBL" id="GMA27946.1"/>
    </source>
</evidence>